<accession>A0ABU9VI48</accession>
<evidence type="ECO:0000313" key="2">
    <source>
        <dbReference type="Proteomes" id="UP001418796"/>
    </source>
</evidence>
<protein>
    <recommendedName>
        <fullName evidence="3">NADPH-dependent FMN reductase-like domain-containing protein</fullName>
    </recommendedName>
</protein>
<organism evidence="1 2">
    <name type="scientific">Alkalicoccobacillus gibsonii</name>
    <dbReference type="NCBI Taxonomy" id="79881"/>
    <lineage>
        <taxon>Bacteria</taxon>
        <taxon>Bacillati</taxon>
        <taxon>Bacillota</taxon>
        <taxon>Bacilli</taxon>
        <taxon>Bacillales</taxon>
        <taxon>Bacillaceae</taxon>
        <taxon>Alkalicoccobacillus</taxon>
    </lineage>
</organism>
<dbReference type="Proteomes" id="UP001418796">
    <property type="component" value="Unassembled WGS sequence"/>
</dbReference>
<comment type="caution">
    <text evidence="1">The sequence shown here is derived from an EMBL/GenBank/DDBJ whole genome shotgun (WGS) entry which is preliminary data.</text>
</comment>
<dbReference type="InterPro" id="IPR029039">
    <property type="entry name" value="Flavoprotein-like_sf"/>
</dbReference>
<reference evidence="1 2" key="1">
    <citation type="submission" date="2024-03" db="EMBL/GenBank/DDBJ databases">
        <title>Bacilli Hybrid Assemblies.</title>
        <authorList>
            <person name="Kovac J."/>
        </authorList>
    </citation>
    <scope>NUCLEOTIDE SEQUENCE [LARGE SCALE GENOMIC DNA]</scope>
    <source>
        <strain evidence="1 2">FSL R7-0666</strain>
    </source>
</reference>
<sequence>MAHLTMLTENPLINKQDKMFKAQLETWVLQQGHELSEVSITTFTPDHLETDIFILAIPVEQDAYQAFKRFLQSLPENTFRDNQVFPFILGGTMAHVSIMELYLQPLLNRLGIIEALTIVPKSTKSQKQQYVKQLFSQSRFNQFLQPYIAI</sequence>
<dbReference type="Gene3D" id="3.40.50.360">
    <property type="match status" value="1"/>
</dbReference>
<gene>
    <name evidence="1" type="ORF">MKY91_10415</name>
</gene>
<name>A0ABU9VI48_9BACI</name>
<dbReference type="EMBL" id="JBCITK010000001">
    <property type="protein sequence ID" value="MEN0643559.1"/>
    <property type="molecule type" value="Genomic_DNA"/>
</dbReference>
<evidence type="ECO:0000313" key="1">
    <source>
        <dbReference type="EMBL" id="MEN0643559.1"/>
    </source>
</evidence>
<dbReference type="RefSeq" id="WP_203086906.1">
    <property type="nucleotide sequence ID" value="NZ_JAEUZA010000001.1"/>
</dbReference>
<proteinExistence type="predicted"/>
<evidence type="ECO:0008006" key="3">
    <source>
        <dbReference type="Google" id="ProtNLM"/>
    </source>
</evidence>
<keyword evidence="2" id="KW-1185">Reference proteome</keyword>